<dbReference type="GO" id="GO:0006355">
    <property type="term" value="P:regulation of DNA-templated transcription"/>
    <property type="evidence" value="ECO:0007669"/>
    <property type="project" value="InterPro"/>
</dbReference>
<dbReference type="Gene3D" id="3.30.450.40">
    <property type="match status" value="1"/>
</dbReference>
<evidence type="ECO:0000256" key="2">
    <source>
        <dbReference type="ARBA" id="ARBA00022840"/>
    </source>
</evidence>
<dbReference type="SUPFAM" id="SSF55781">
    <property type="entry name" value="GAF domain-like"/>
    <property type="match status" value="1"/>
</dbReference>
<keyword evidence="4" id="KW-0238">DNA-binding</keyword>
<evidence type="ECO:0000256" key="4">
    <source>
        <dbReference type="ARBA" id="ARBA00023125"/>
    </source>
</evidence>
<dbReference type="SUPFAM" id="SSF52540">
    <property type="entry name" value="P-loop containing nucleoside triphosphate hydrolases"/>
    <property type="match status" value="1"/>
</dbReference>
<dbReference type="AlphaFoldDB" id="A0A2K9NUU3"/>
<dbReference type="Pfam" id="PF25601">
    <property type="entry name" value="AAA_lid_14"/>
    <property type="match status" value="1"/>
</dbReference>
<dbReference type="Gene3D" id="3.40.50.300">
    <property type="entry name" value="P-loop containing nucleotide triphosphate hydrolases"/>
    <property type="match status" value="1"/>
</dbReference>
<dbReference type="InterPro" id="IPR003018">
    <property type="entry name" value="GAF"/>
</dbReference>
<dbReference type="PROSITE" id="PS50045">
    <property type="entry name" value="SIGMA54_INTERACT_4"/>
    <property type="match status" value="1"/>
</dbReference>
<evidence type="ECO:0000256" key="1">
    <source>
        <dbReference type="ARBA" id="ARBA00022741"/>
    </source>
</evidence>
<keyword evidence="5" id="KW-0804">Transcription</keyword>
<keyword evidence="2" id="KW-0067">ATP-binding</keyword>
<dbReference type="InterPro" id="IPR058031">
    <property type="entry name" value="AAA_lid_NorR"/>
</dbReference>
<evidence type="ECO:0000313" key="7">
    <source>
        <dbReference type="Proteomes" id="UP000235584"/>
    </source>
</evidence>
<dbReference type="InterPro" id="IPR002078">
    <property type="entry name" value="Sigma_54_int"/>
</dbReference>
<dbReference type="InterPro" id="IPR029016">
    <property type="entry name" value="GAF-like_dom_sf"/>
</dbReference>
<dbReference type="Gene3D" id="1.10.8.60">
    <property type="match status" value="1"/>
</dbReference>
<dbReference type="Pfam" id="PF02954">
    <property type="entry name" value="HTH_8"/>
    <property type="match status" value="1"/>
</dbReference>
<dbReference type="Gene3D" id="1.10.10.60">
    <property type="entry name" value="Homeodomain-like"/>
    <property type="match status" value="1"/>
</dbReference>
<dbReference type="Pfam" id="PF00158">
    <property type="entry name" value="Sigma54_activat"/>
    <property type="match status" value="1"/>
</dbReference>
<accession>A0A2K9NUU3</accession>
<dbReference type="GO" id="GO:0043565">
    <property type="term" value="F:sequence-specific DNA binding"/>
    <property type="evidence" value="ECO:0007669"/>
    <property type="project" value="InterPro"/>
</dbReference>
<organism evidence="6 7">
    <name type="scientific">Bacteriovorax stolpii</name>
    <name type="common">Bdellovibrio stolpii</name>
    <dbReference type="NCBI Taxonomy" id="960"/>
    <lineage>
        <taxon>Bacteria</taxon>
        <taxon>Pseudomonadati</taxon>
        <taxon>Bdellovibrionota</taxon>
        <taxon>Bacteriovoracia</taxon>
        <taxon>Bacteriovoracales</taxon>
        <taxon>Bacteriovoracaceae</taxon>
        <taxon>Bacteriovorax</taxon>
    </lineage>
</organism>
<keyword evidence="3" id="KW-0805">Transcription regulation</keyword>
<dbReference type="InterPro" id="IPR002197">
    <property type="entry name" value="HTH_Fis"/>
</dbReference>
<dbReference type="EMBL" id="CP025704">
    <property type="protein sequence ID" value="AUN99291.1"/>
    <property type="molecule type" value="Genomic_DNA"/>
</dbReference>
<reference evidence="6 7" key="1">
    <citation type="submission" date="2018-01" db="EMBL/GenBank/DDBJ databases">
        <title>Complete genome sequence of Bacteriovorax stolpii DSM12778.</title>
        <authorList>
            <person name="Tang B."/>
            <person name="Chang J."/>
        </authorList>
    </citation>
    <scope>NUCLEOTIDE SEQUENCE [LARGE SCALE GENOMIC DNA]</scope>
    <source>
        <strain evidence="6 7">DSM 12778</strain>
    </source>
</reference>
<keyword evidence="1" id="KW-0547">Nucleotide-binding</keyword>
<dbReference type="OrthoDB" id="5289903at2"/>
<dbReference type="RefSeq" id="WP_102244582.1">
    <property type="nucleotide sequence ID" value="NZ_CP025704.1"/>
</dbReference>
<dbReference type="PANTHER" id="PTHR32071">
    <property type="entry name" value="TRANSCRIPTIONAL REGULATORY PROTEIN"/>
    <property type="match status" value="1"/>
</dbReference>
<dbReference type="CDD" id="cd00009">
    <property type="entry name" value="AAA"/>
    <property type="match status" value="1"/>
</dbReference>
<dbReference type="InterPro" id="IPR027417">
    <property type="entry name" value="P-loop_NTPase"/>
</dbReference>
<gene>
    <name evidence="6" type="ORF">C0V70_14490</name>
</gene>
<name>A0A2K9NUU3_BACTC</name>
<dbReference type="GO" id="GO:0005524">
    <property type="term" value="F:ATP binding"/>
    <property type="evidence" value="ECO:0007669"/>
    <property type="project" value="UniProtKB-KW"/>
</dbReference>
<dbReference type="PRINTS" id="PR01590">
    <property type="entry name" value="HTHFIS"/>
</dbReference>
<dbReference type="SUPFAM" id="SSF46689">
    <property type="entry name" value="Homeodomain-like"/>
    <property type="match status" value="1"/>
</dbReference>
<evidence type="ECO:0000256" key="3">
    <source>
        <dbReference type="ARBA" id="ARBA00023015"/>
    </source>
</evidence>
<proteinExistence type="predicted"/>
<keyword evidence="7" id="KW-1185">Reference proteome</keyword>
<dbReference type="InterPro" id="IPR009057">
    <property type="entry name" value="Homeodomain-like_sf"/>
</dbReference>
<sequence length="510" mass="56981">MTSSMINNKTSLENLTSSLLLSLDEAHFFTSLNAFFKGHMNAHKVQVYKILENGSAILMSEDAHAVTNGLVLDKGVGAAGYIARTKRGYFSNTVERDPVFTREAALGVKAELCLPISADGVVIGSIHCQMLDNSREFSREDMTFGMSILADIKSPIQNMKMYLAAKNLNEALLRTIELKEKELQESRSGVKIQDSFKILEKEIIGRSQAMKDLLALVDRIADKEISAFIMGEAATGKEMIARRIHCRSHRRDRAFVTVDCSTMNEAQLDREMFGLENHMGMLEVSNYGTLFINSIEKMTPAIQNKLVQFINNKMGIKADNGFFKSDVRLISASTKDLMELVREGKFREDLYFALSTVVLKAPALRERKEDIELMANFFLNQNKAKEAHKSFSPSAIKALTEFNWSGNVRELQNVVERAYILAEGSIIEKLHLDEHIQSASEAKIVAAAPVAAKPVEFQHVTLEELEKNHIMGTLENLGGNKTKTAKVLGITVKTLYNKLHSYGVEFDKEA</sequence>
<protein>
    <submittedName>
        <fullName evidence="6">Uncharacterized protein</fullName>
    </submittedName>
</protein>
<evidence type="ECO:0000313" key="6">
    <source>
        <dbReference type="EMBL" id="AUN99291.1"/>
    </source>
</evidence>
<evidence type="ECO:0000256" key="5">
    <source>
        <dbReference type="ARBA" id="ARBA00023163"/>
    </source>
</evidence>
<dbReference type="Proteomes" id="UP000235584">
    <property type="component" value="Chromosome"/>
</dbReference>
<dbReference type="KEGG" id="bsto:C0V70_14490"/>
<dbReference type="Pfam" id="PF01590">
    <property type="entry name" value="GAF"/>
    <property type="match status" value="1"/>
</dbReference>